<dbReference type="AlphaFoldDB" id="A0A3G8H8W1"/>
<dbReference type="OrthoDB" id="8970320at2"/>
<proteinExistence type="predicted"/>
<gene>
    <name evidence="1" type="ORF">EHF44_25285</name>
</gene>
<protein>
    <submittedName>
        <fullName evidence="1">Isochorismatase</fullName>
    </submittedName>
</protein>
<dbReference type="Proteomes" id="UP000270411">
    <property type="component" value="Chromosome 2"/>
</dbReference>
<accession>A0A3G8H8W1</accession>
<evidence type="ECO:0000313" key="1">
    <source>
        <dbReference type="EMBL" id="AZG16689.1"/>
    </source>
</evidence>
<organism evidence="1 2">
    <name type="scientific">Cupriavidus pauculus</name>
    <dbReference type="NCBI Taxonomy" id="82633"/>
    <lineage>
        <taxon>Bacteria</taxon>
        <taxon>Pseudomonadati</taxon>
        <taxon>Pseudomonadota</taxon>
        <taxon>Betaproteobacteria</taxon>
        <taxon>Burkholderiales</taxon>
        <taxon>Burkholderiaceae</taxon>
        <taxon>Cupriavidus</taxon>
    </lineage>
</organism>
<reference evidence="2" key="1">
    <citation type="submission" date="2018-11" db="EMBL/GenBank/DDBJ databases">
        <title>FDA dAtabase for Regulatory Grade micrObial Sequences (FDA-ARGOS): Supporting development and validation of Infectious Disease Dx tests.</title>
        <authorList>
            <person name="Goldberg B."/>
            <person name="Campos J."/>
            <person name="Tallon L."/>
            <person name="Sadzewicz L."/>
            <person name="Zhao X."/>
            <person name="Vavikolanu K."/>
            <person name="Mehta A."/>
            <person name="Aluvathingal J."/>
            <person name="Nadendla S."/>
            <person name="Geyer C."/>
            <person name="Nandy P."/>
            <person name="Yan Y."/>
            <person name="Sichtig H."/>
        </authorList>
    </citation>
    <scope>NUCLEOTIDE SEQUENCE [LARGE SCALE GENOMIC DNA]</scope>
    <source>
        <strain evidence="2">FDAARGOS_614</strain>
    </source>
</reference>
<dbReference type="EMBL" id="CP033970">
    <property type="protein sequence ID" value="AZG16689.1"/>
    <property type="molecule type" value="Genomic_DNA"/>
</dbReference>
<evidence type="ECO:0000313" key="2">
    <source>
        <dbReference type="Proteomes" id="UP000270411"/>
    </source>
</evidence>
<dbReference type="KEGG" id="cpau:EHF44_25285"/>
<sequence>MTPPDRVPQRDRNNLNPGITPFTVSVYPIQQAPGVWFANYMISEYRNGAEHVVANVSMRHATHRSETKAKQAARQAGERVAVRMRQQHHRVTEPGRLA</sequence>
<name>A0A3G8H8W1_9BURK</name>